<dbReference type="EMBL" id="JBAMMX010000015">
    <property type="protein sequence ID" value="KAK6925979.1"/>
    <property type="molecule type" value="Genomic_DNA"/>
</dbReference>
<dbReference type="EC" id="2.3.2.27" evidence="4"/>
<dbReference type="InterPro" id="IPR025287">
    <property type="entry name" value="WAK_GUB"/>
</dbReference>
<dbReference type="PANTHER" id="PTHR46279:SF10">
    <property type="entry name" value="RING-TYPE E3 UBIQUITIN TRANSFERASE"/>
    <property type="match status" value="1"/>
</dbReference>
<evidence type="ECO:0000256" key="14">
    <source>
        <dbReference type="ARBA" id="ARBA00024209"/>
    </source>
</evidence>
<dbReference type="AlphaFoldDB" id="A0AAN8Z4A5"/>
<evidence type="ECO:0000256" key="6">
    <source>
        <dbReference type="ARBA" id="ARBA00022692"/>
    </source>
</evidence>
<keyword evidence="9 15" id="KW-0863">Zinc-finger</keyword>
<dbReference type="InterPro" id="IPR046948">
    <property type="entry name" value="ATL20-22-like"/>
</dbReference>
<dbReference type="Pfam" id="PF13947">
    <property type="entry name" value="GUB_WAK_bind"/>
    <property type="match status" value="1"/>
</dbReference>
<dbReference type="Pfam" id="PF13639">
    <property type="entry name" value="zf-RING_2"/>
    <property type="match status" value="1"/>
</dbReference>
<keyword evidence="12 16" id="KW-1133">Transmembrane helix</keyword>
<accession>A0AAN8Z4A5</accession>
<keyword evidence="20" id="KW-1185">Reference proteome</keyword>
<evidence type="ECO:0000256" key="2">
    <source>
        <dbReference type="ARBA" id="ARBA00004167"/>
    </source>
</evidence>
<comment type="subcellular location">
    <subcellularLocation>
        <location evidence="2">Membrane</location>
        <topology evidence="2">Single-pass membrane protein</topology>
    </subcellularLocation>
</comment>
<evidence type="ECO:0000313" key="20">
    <source>
        <dbReference type="Proteomes" id="UP001370490"/>
    </source>
</evidence>
<dbReference type="Gene3D" id="3.30.40.10">
    <property type="entry name" value="Zinc/RING finger domain, C3HC4 (zinc finger)"/>
    <property type="match status" value="1"/>
</dbReference>
<evidence type="ECO:0000256" key="15">
    <source>
        <dbReference type="PROSITE-ProRule" id="PRU00175"/>
    </source>
</evidence>
<gene>
    <name evidence="19" type="ORF">RJ641_007698</name>
</gene>
<comment type="caution">
    <text evidence="19">The sequence shown here is derived from an EMBL/GenBank/DDBJ whole genome shotgun (WGS) entry which is preliminary data.</text>
</comment>
<dbReference type="CDD" id="cd16461">
    <property type="entry name" value="RING-H2_EL5-like"/>
    <property type="match status" value="1"/>
</dbReference>
<feature type="chain" id="PRO_5042829216" description="RING-type E3 ubiquitin transferase" evidence="17">
    <location>
        <begin position="22"/>
        <end position="367"/>
    </location>
</feature>
<evidence type="ECO:0000256" key="1">
    <source>
        <dbReference type="ARBA" id="ARBA00000900"/>
    </source>
</evidence>
<keyword evidence="6 16" id="KW-0812">Transmembrane</keyword>
<dbReference type="SMART" id="SM00184">
    <property type="entry name" value="RING"/>
    <property type="match status" value="1"/>
</dbReference>
<protein>
    <recommendedName>
        <fullName evidence="4">RING-type E3 ubiquitin transferase</fullName>
        <ecNumber evidence="4">2.3.2.27</ecNumber>
    </recommendedName>
</protein>
<evidence type="ECO:0000256" key="9">
    <source>
        <dbReference type="ARBA" id="ARBA00022771"/>
    </source>
</evidence>
<reference evidence="19 20" key="1">
    <citation type="submission" date="2023-12" db="EMBL/GenBank/DDBJ databases">
        <title>A high-quality genome assembly for Dillenia turbinata (Dilleniales).</title>
        <authorList>
            <person name="Chanderbali A."/>
        </authorList>
    </citation>
    <scope>NUCLEOTIDE SEQUENCE [LARGE SCALE GENOMIC DNA]</scope>
    <source>
        <strain evidence="19">LSX21</strain>
        <tissue evidence="19">Leaf</tissue>
    </source>
</reference>
<keyword evidence="13 16" id="KW-0472">Membrane</keyword>
<keyword evidence="10" id="KW-0833">Ubl conjugation pathway</keyword>
<dbReference type="SUPFAM" id="SSF57850">
    <property type="entry name" value="RING/U-box"/>
    <property type="match status" value="1"/>
</dbReference>
<keyword evidence="19" id="KW-0418">Kinase</keyword>
<keyword evidence="19" id="KW-0675">Receptor</keyword>
<feature type="transmembrane region" description="Helical" evidence="16">
    <location>
        <begin position="233"/>
        <end position="256"/>
    </location>
</feature>
<evidence type="ECO:0000256" key="5">
    <source>
        <dbReference type="ARBA" id="ARBA00022679"/>
    </source>
</evidence>
<dbReference type="PROSITE" id="PS50089">
    <property type="entry name" value="ZF_RING_2"/>
    <property type="match status" value="1"/>
</dbReference>
<evidence type="ECO:0000256" key="4">
    <source>
        <dbReference type="ARBA" id="ARBA00012483"/>
    </source>
</evidence>
<comment type="pathway">
    <text evidence="3">Protein modification; protein ubiquitination.</text>
</comment>
<comment type="catalytic activity">
    <reaction evidence="1">
        <text>S-ubiquitinyl-[E2 ubiquitin-conjugating enzyme]-L-cysteine + [acceptor protein]-L-lysine = [E2 ubiquitin-conjugating enzyme]-L-cysteine + N(6)-ubiquitinyl-[acceptor protein]-L-lysine.</text>
        <dbReference type="EC" id="2.3.2.27"/>
    </reaction>
</comment>
<dbReference type="InterPro" id="IPR001841">
    <property type="entry name" value="Znf_RING"/>
</dbReference>
<evidence type="ECO:0000256" key="13">
    <source>
        <dbReference type="ARBA" id="ARBA00023136"/>
    </source>
</evidence>
<comment type="similarity">
    <text evidence="14">Belongs to the RING-type zinc finger family. ATL subfamily.</text>
</comment>
<evidence type="ECO:0000256" key="12">
    <source>
        <dbReference type="ARBA" id="ARBA00022989"/>
    </source>
</evidence>
<dbReference type="PANTHER" id="PTHR46279">
    <property type="entry name" value="RING/U-BOX SUPERFAMILY PROTEIN"/>
    <property type="match status" value="1"/>
</dbReference>
<evidence type="ECO:0000256" key="7">
    <source>
        <dbReference type="ARBA" id="ARBA00022723"/>
    </source>
</evidence>
<evidence type="ECO:0000256" key="10">
    <source>
        <dbReference type="ARBA" id="ARBA00022786"/>
    </source>
</evidence>
<feature type="signal peptide" evidence="17">
    <location>
        <begin position="1"/>
        <end position="21"/>
    </location>
</feature>
<keyword evidence="8 17" id="KW-0732">Signal</keyword>
<evidence type="ECO:0000256" key="16">
    <source>
        <dbReference type="SAM" id="Phobius"/>
    </source>
</evidence>
<evidence type="ECO:0000256" key="8">
    <source>
        <dbReference type="ARBA" id="ARBA00022729"/>
    </source>
</evidence>
<dbReference type="InterPro" id="IPR013083">
    <property type="entry name" value="Znf_RING/FYVE/PHD"/>
</dbReference>
<proteinExistence type="inferred from homology"/>
<dbReference type="GO" id="GO:0016301">
    <property type="term" value="F:kinase activity"/>
    <property type="evidence" value="ECO:0007669"/>
    <property type="project" value="UniProtKB-KW"/>
</dbReference>
<evidence type="ECO:0000256" key="11">
    <source>
        <dbReference type="ARBA" id="ARBA00022833"/>
    </source>
</evidence>
<dbReference type="GO" id="GO:0030247">
    <property type="term" value="F:polysaccharide binding"/>
    <property type="evidence" value="ECO:0007669"/>
    <property type="project" value="InterPro"/>
</dbReference>
<evidence type="ECO:0000256" key="17">
    <source>
        <dbReference type="SAM" id="SignalP"/>
    </source>
</evidence>
<keyword evidence="7" id="KW-0479">Metal-binding</keyword>
<evidence type="ECO:0000259" key="18">
    <source>
        <dbReference type="PROSITE" id="PS50089"/>
    </source>
</evidence>
<dbReference type="GO" id="GO:0061630">
    <property type="term" value="F:ubiquitin protein ligase activity"/>
    <property type="evidence" value="ECO:0007669"/>
    <property type="project" value="UniProtKB-EC"/>
</dbReference>
<feature type="domain" description="RING-type" evidence="18">
    <location>
        <begin position="315"/>
        <end position="357"/>
    </location>
</feature>
<dbReference type="GO" id="GO:0008270">
    <property type="term" value="F:zinc ion binding"/>
    <property type="evidence" value="ECO:0007669"/>
    <property type="project" value="UniProtKB-KW"/>
</dbReference>
<organism evidence="19 20">
    <name type="scientific">Dillenia turbinata</name>
    <dbReference type="NCBI Taxonomy" id="194707"/>
    <lineage>
        <taxon>Eukaryota</taxon>
        <taxon>Viridiplantae</taxon>
        <taxon>Streptophyta</taxon>
        <taxon>Embryophyta</taxon>
        <taxon>Tracheophyta</taxon>
        <taxon>Spermatophyta</taxon>
        <taxon>Magnoliopsida</taxon>
        <taxon>eudicotyledons</taxon>
        <taxon>Gunneridae</taxon>
        <taxon>Pentapetalae</taxon>
        <taxon>Dilleniales</taxon>
        <taxon>Dilleniaceae</taxon>
        <taxon>Dillenia</taxon>
    </lineage>
</organism>
<dbReference type="GO" id="GO:0016020">
    <property type="term" value="C:membrane"/>
    <property type="evidence" value="ECO:0007669"/>
    <property type="project" value="UniProtKB-SubCell"/>
</dbReference>
<evidence type="ECO:0000313" key="19">
    <source>
        <dbReference type="EMBL" id="KAK6925979.1"/>
    </source>
</evidence>
<dbReference type="Proteomes" id="UP001370490">
    <property type="component" value="Unassembled WGS sequence"/>
</dbReference>
<keyword evidence="5" id="KW-0808">Transferase</keyword>
<sequence>MDTAFLILILLSICCTTLTSAQPCYKSACSRVEPVIQFPFWLKHSQPDSCGYPGFGLSCHGPTHQTILTLPSGNFSVQGINYTTQEIWINDPNNCLPKQILSLNLSTSPFLGVFTQYFAFFNCSFHYTKNGLKPIGCISDGNYTVYATTSFKVIGLLSGVCDFIAMVPVPAELPFYEEVVSSDLDGDLRLKWEEPACGACVSRGGQCWLKSNSGRQVECFNVPKRGLPGGARYAITIGAGVPASMCILGLLCFVCGRVESFRRRNSNRVGLQGASSTVAPRPTVAVGLDQSAIESFPKVVVGESLRLPRPNDRTCPICLSEYKPKGIVRSMPECEHCFHADCVDEWLRLNATCPVCRNSPEKPHPVP</sequence>
<evidence type="ECO:0000256" key="3">
    <source>
        <dbReference type="ARBA" id="ARBA00004906"/>
    </source>
</evidence>
<keyword evidence="11" id="KW-0862">Zinc</keyword>
<name>A0AAN8Z4A5_9MAGN</name>